<gene>
    <name evidence="2" type="ORF">K7X08_010523</name>
</gene>
<dbReference type="EMBL" id="JAJAGQ010000001">
    <property type="protein sequence ID" value="KAJ8574012.1"/>
    <property type="molecule type" value="Genomic_DNA"/>
</dbReference>
<evidence type="ECO:0000313" key="2">
    <source>
        <dbReference type="EMBL" id="KAJ8574012.1"/>
    </source>
</evidence>
<dbReference type="AlphaFoldDB" id="A0A9Q1RUK3"/>
<feature type="compositionally biased region" description="Basic and acidic residues" evidence="1">
    <location>
        <begin position="75"/>
        <end position="101"/>
    </location>
</feature>
<reference evidence="3" key="1">
    <citation type="journal article" date="2023" name="Proc. Natl. Acad. Sci. U.S.A.">
        <title>Genomic and structural basis for evolution of tropane alkaloid biosynthesis.</title>
        <authorList>
            <person name="Wanga Y.-J."/>
            <person name="Taina T."/>
            <person name="Yua J.-Y."/>
            <person name="Lia J."/>
            <person name="Xua B."/>
            <person name="Chenc J."/>
            <person name="D'Auriad J.C."/>
            <person name="Huanga J.-P."/>
            <person name="Huanga S.-X."/>
        </authorList>
    </citation>
    <scope>NUCLEOTIDE SEQUENCE [LARGE SCALE GENOMIC DNA]</scope>
    <source>
        <strain evidence="3">cv. KIB-2019</strain>
    </source>
</reference>
<sequence length="101" mass="11423">MKDMEKGGVGSFSPSREEFIQVAELLRDELEEVLDKVIEPLQGDRNLTSQSKHIPLQKLHDVDSHNIDFSAMEDYNTKDSAGDSRDKASVGDENVHRSYNM</sequence>
<protein>
    <submittedName>
        <fullName evidence="2">Uncharacterized protein</fullName>
    </submittedName>
</protein>
<feature type="region of interest" description="Disordered" evidence="1">
    <location>
        <begin position="73"/>
        <end position="101"/>
    </location>
</feature>
<evidence type="ECO:0000313" key="3">
    <source>
        <dbReference type="Proteomes" id="UP001152561"/>
    </source>
</evidence>
<accession>A0A9Q1RUK3</accession>
<evidence type="ECO:0000256" key="1">
    <source>
        <dbReference type="SAM" id="MobiDB-lite"/>
    </source>
</evidence>
<keyword evidence="3" id="KW-1185">Reference proteome</keyword>
<dbReference type="Proteomes" id="UP001152561">
    <property type="component" value="Unassembled WGS sequence"/>
</dbReference>
<proteinExistence type="predicted"/>
<comment type="caution">
    <text evidence="2">The sequence shown here is derived from an EMBL/GenBank/DDBJ whole genome shotgun (WGS) entry which is preliminary data.</text>
</comment>
<name>A0A9Q1RUK3_9SOLA</name>
<organism evidence="2 3">
    <name type="scientific">Anisodus acutangulus</name>
    <dbReference type="NCBI Taxonomy" id="402998"/>
    <lineage>
        <taxon>Eukaryota</taxon>
        <taxon>Viridiplantae</taxon>
        <taxon>Streptophyta</taxon>
        <taxon>Embryophyta</taxon>
        <taxon>Tracheophyta</taxon>
        <taxon>Spermatophyta</taxon>
        <taxon>Magnoliopsida</taxon>
        <taxon>eudicotyledons</taxon>
        <taxon>Gunneridae</taxon>
        <taxon>Pentapetalae</taxon>
        <taxon>asterids</taxon>
        <taxon>lamiids</taxon>
        <taxon>Solanales</taxon>
        <taxon>Solanaceae</taxon>
        <taxon>Solanoideae</taxon>
        <taxon>Hyoscyameae</taxon>
        <taxon>Anisodus</taxon>
    </lineage>
</organism>